<dbReference type="RefSeq" id="WP_188984002.1">
    <property type="nucleotide sequence ID" value="NZ_BMPO01000006.1"/>
</dbReference>
<dbReference type="EMBL" id="BMPO01000006">
    <property type="protein sequence ID" value="GGK01722.1"/>
    <property type="molecule type" value="Genomic_DNA"/>
</dbReference>
<proteinExistence type="predicted"/>
<organism evidence="2 3">
    <name type="scientific">Pseudomonas matsuisoli</name>
    <dbReference type="NCBI Taxonomy" id="1515666"/>
    <lineage>
        <taxon>Bacteria</taxon>
        <taxon>Pseudomonadati</taxon>
        <taxon>Pseudomonadota</taxon>
        <taxon>Gammaproteobacteria</taxon>
        <taxon>Pseudomonadales</taxon>
        <taxon>Pseudomonadaceae</taxon>
        <taxon>Pseudomonas</taxon>
    </lineage>
</organism>
<feature type="transmembrane region" description="Helical" evidence="1">
    <location>
        <begin position="12"/>
        <end position="34"/>
    </location>
</feature>
<dbReference type="InterPro" id="IPR013362">
    <property type="entry name" value="Pilus_4_PilV"/>
</dbReference>
<protein>
    <submittedName>
        <fullName evidence="2">Type 4 fimbrial biogenesis protein PilV</fullName>
    </submittedName>
</protein>
<dbReference type="Pfam" id="PF07963">
    <property type="entry name" value="N_methyl"/>
    <property type="match status" value="1"/>
</dbReference>
<accession>A0A917PZC9</accession>
<evidence type="ECO:0000256" key="1">
    <source>
        <dbReference type="SAM" id="Phobius"/>
    </source>
</evidence>
<reference evidence="2" key="2">
    <citation type="submission" date="2020-09" db="EMBL/GenBank/DDBJ databases">
        <authorList>
            <person name="Sun Q."/>
            <person name="Ohkuma M."/>
        </authorList>
    </citation>
    <scope>NUCLEOTIDE SEQUENCE</scope>
    <source>
        <strain evidence="2">JCM 30078</strain>
    </source>
</reference>
<reference evidence="2" key="1">
    <citation type="journal article" date="2014" name="Int. J. Syst. Evol. Microbiol.">
        <title>Complete genome sequence of Corynebacterium casei LMG S-19264T (=DSM 44701T), isolated from a smear-ripened cheese.</title>
        <authorList>
            <consortium name="US DOE Joint Genome Institute (JGI-PGF)"/>
            <person name="Walter F."/>
            <person name="Albersmeier A."/>
            <person name="Kalinowski J."/>
            <person name="Ruckert C."/>
        </authorList>
    </citation>
    <scope>NUCLEOTIDE SEQUENCE</scope>
    <source>
        <strain evidence="2">JCM 30078</strain>
    </source>
</reference>
<gene>
    <name evidence="2" type="primary">pilV</name>
    <name evidence="2" type="ORF">GCM10009304_29420</name>
</gene>
<keyword evidence="1" id="KW-0812">Transmembrane</keyword>
<dbReference type="InterPro" id="IPR012902">
    <property type="entry name" value="N_methyl_site"/>
</dbReference>
<dbReference type="AlphaFoldDB" id="A0A917PZC9"/>
<sequence>MITGLKREQTGFSMIEVLITMVLICIGVLGMMALQGRTIQYTQDAVQRNVAAGLAIELVEMMRARPEGLPGTSGFLKGANADFPAKPDKCTPLPDDTEDQLGCWAAKAAQVLPGDSELMKSEYHVCRSKTRGNCTNDGDAIEIRIAWRVRAGECEVQGGDATVCSYTLRTQL</sequence>
<evidence type="ECO:0000313" key="2">
    <source>
        <dbReference type="EMBL" id="GGK01722.1"/>
    </source>
</evidence>
<keyword evidence="3" id="KW-1185">Reference proteome</keyword>
<keyword evidence="1" id="KW-0472">Membrane</keyword>
<dbReference type="Proteomes" id="UP000635983">
    <property type="component" value="Unassembled WGS sequence"/>
</dbReference>
<dbReference type="NCBIfam" id="TIGR02523">
    <property type="entry name" value="type_IV_pilV"/>
    <property type="match status" value="1"/>
</dbReference>
<name>A0A917PZC9_9PSED</name>
<comment type="caution">
    <text evidence="2">The sequence shown here is derived from an EMBL/GenBank/DDBJ whole genome shotgun (WGS) entry which is preliminary data.</text>
</comment>
<keyword evidence="1" id="KW-1133">Transmembrane helix</keyword>
<evidence type="ECO:0000313" key="3">
    <source>
        <dbReference type="Proteomes" id="UP000635983"/>
    </source>
</evidence>
<dbReference type="NCBIfam" id="TIGR02532">
    <property type="entry name" value="IV_pilin_GFxxxE"/>
    <property type="match status" value="1"/>
</dbReference>